<feature type="domain" description="Conserved oligomeric Golgi complex subunit 3 N-terminal" evidence="9">
    <location>
        <begin position="92"/>
        <end position="236"/>
    </location>
</feature>
<dbReference type="Pfam" id="PF20671">
    <property type="entry name" value="COG3_C"/>
    <property type="match status" value="1"/>
</dbReference>
<evidence type="ECO:0000256" key="4">
    <source>
        <dbReference type="ARBA" id="ARBA00022448"/>
    </source>
</evidence>
<name>A0ABR4NP24_9SACH</name>
<dbReference type="EMBL" id="JBEVYD010000011">
    <property type="protein sequence ID" value="KAL3229746.1"/>
    <property type="molecule type" value="Genomic_DNA"/>
</dbReference>
<dbReference type="Proteomes" id="UP001623330">
    <property type="component" value="Unassembled WGS sequence"/>
</dbReference>
<organism evidence="11 12">
    <name type="scientific">Nakaseomyces bracarensis</name>
    <dbReference type="NCBI Taxonomy" id="273131"/>
    <lineage>
        <taxon>Eukaryota</taxon>
        <taxon>Fungi</taxon>
        <taxon>Dikarya</taxon>
        <taxon>Ascomycota</taxon>
        <taxon>Saccharomycotina</taxon>
        <taxon>Saccharomycetes</taxon>
        <taxon>Saccharomycetales</taxon>
        <taxon>Saccharomycetaceae</taxon>
        <taxon>Nakaseomyces</taxon>
    </lineage>
</organism>
<evidence type="ECO:0000256" key="5">
    <source>
        <dbReference type="ARBA" id="ARBA00022927"/>
    </source>
</evidence>
<evidence type="ECO:0000256" key="3">
    <source>
        <dbReference type="ARBA" id="ARBA00020976"/>
    </source>
</evidence>
<keyword evidence="12" id="KW-1185">Reference proteome</keyword>
<dbReference type="PANTHER" id="PTHR13302:SF8">
    <property type="entry name" value="CONSERVED OLIGOMERIC GOLGI COMPLEX SUBUNIT 3"/>
    <property type="match status" value="1"/>
</dbReference>
<accession>A0ABR4NP24</accession>
<comment type="subcellular location">
    <subcellularLocation>
        <location evidence="1">Golgi apparatus membrane</location>
        <topology evidence="1">Peripheral membrane protein</topology>
    </subcellularLocation>
</comment>
<evidence type="ECO:0000256" key="8">
    <source>
        <dbReference type="ARBA" id="ARBA00031339"/>
    </source>
</evidence>
<evidence type="ECO:0000256" key="2">
    <source>
        <dbReference type="ARBA" id="ARBA00009936"/>
    </source>
</evidence>
<sequence>MVRARRQSVVEDIASQPIQLDSFQADDETKFGSLLADGYLLQKLESLSVEVDRNGASKAFVLDTNRGGTTIGKRVDISSDNDKDRYEVYMRYIKQLDQSIDEFKVVLHQTEKVNNKLEEGLSQFMDISKSTTAFIDDTREIHDDKLRLERLNEIVPNDLKYFESLDTIIRRLNHATSPSIVKKDSFKSMLKKIDVALDYLHEHSDFKEAETYRIKYKQCLIRSCDLIVHFLNGLVKRVLNDIEGSIAKDPQMSATTKEVLLYNKFATIAEEYSDEMREIVDRRSMDTYTRYSDEIDSLLNECFNHYYQARKKLIDPVTREKLNSIYKNDEYVQTTRFIQAESSYFQQLCENEYQLFVKFFPNKDNKEKATQWLMQICDPFYDSVRSKLLKENNILTICDSINLFSSYYEFEEGSEEYEKQFKDIQYDKLYEPVMQKLQSRLIFISQKYIDEKIVKYKPPKDIFMISNRKKNENNDVNDEIVQLYIDNFDTTMIKDGTNGSQKSTENILTTYYRPVISTLALLSCIYEKIGSVVFDDLAHHIIHDCLVSLQSAFESIATLSDDFSFVENSLSYLRNLLFLRDELQDFSIQYTVNETFLDFSAVESLFKRSKSSVGFEEVQKPVLERRMSSQQQLFNAAKSLIPKLVTNMVDSRSEIIDSLRYIIRMFTSRATSLIIAEYLQIPDTADFDILGNNIKLRESIDENLPRLINLIRSYISSDEILEHLLDALKETIQARYANYFETLNEMIEKGSVEKSKVSEVMYIDTFAEYLNSSIRKNMSIKD</sequence>
<dbReference type="Pfam" id="PF04136">
    <property type="entry name" value="COG3_N"/>
    <property type="match status" value="1"/>
</dbReference>
<evidence type="ECO:0000259" key="10">
    <source>
        <dbReference type="Pfam" id="PF20671"/>
    </source>
</evidence>
<evidence type="ECO:0000256" key="7">
    <source>
        <dbReference type="ARBA" id="ARBA00023136"/>
    </source>
</evidence>
<evidence type="ECO:0000256" key="1">
    <source>
        <dbReference type="ARBA" id="ARBA00004395"/>
    </source>
</evidence>
<comment type="similarity">
    <text evidence="2">Belongs to the COG3 family.</text>
</comment>
<dbReference type="InterPro" id="IPR007265">
    <property type="entry name" value="COG_su3"/>
</dbReference>
<gene>
    <name evidence="11" type="ORF">RNJ44_01882</name>
</gene>
<evidence type="ECO:0000313" key="12">
    <source>
        <dbReference type="Proteomes" id="UP001623330"/>
    </source>
</evidence>
<evidence type="ECO:0000256" key="6">
    <source>
        <dbReference type="ARBA" id="ARBA00023034"/>
    </source>
</evidence>
<keyword evidence="6" id="KW-0333">Golgi apparatus</keyword>
<dbReference type="InterPro" id="IPR048320">
    <property type="entry name" value="COG3_N"/>
</dbReference>
<keyword evidence="4" id="KW-0813">Transport</keyword>
<dbReference type="PANTHER" id="PTHR13302">
    <property type="entry name" value="CONSERVED OLIGOMERIC GOLGI COMPLEX COMPONENT 3"/>
    <property type="match status" value="1"/>
</dbReference>
<evidence type="ECO:0000313" key="11">
    <source>
        <dbReference type="EMBL" id="KAL3229746.1"/>
    </source>
</evidence>
<comment type="caution">
    <text evidence="11">The sequence shown here is derived from an EMBL/GenBank/DDBJ whole genome shotgun (WGS) entry which is preliminary data.</text>
</comment>
<keyword evidence="7" id="KW-0472">Membrane</keyword>
<feature type="domain" description="Conserved oligomeric Golgi complex subunit 3 C-terminal" evidence="10">
    <location>
        <begin position="259"/>
        <end position="602"/>
    </location>
</feature>
<reference evidence="11 12" key="1">
    <citation type="submission" date="2024-05" db="EMBL/GenBank/DDBJ databases">
        <title>Long read based assembly of the Candida bracarensis genome reveals expanded adhesin content.</title>
        <authorList>
            <person name="Marcet-Houben M."/>
            <person name="Ksiezopolska E."/>
            <person name="Gabaldon T."/>
        </authorList>
    </citation>
    <scope>NUCLEOTIDE SEQUENCE [LARGE SCALE GENOMIC DNA]</scope>
    <source>
        <strain evidence="11 12">CBM6</strain>
    </source>
</reference>
<proteinExistence type="inferred from homology"/>
<protein>
    <recommendedName>
        <fullName evidence="3">Conserved oligomeric Golgi complex subunit 3</fullName>
    </recommendedName>
    <alternativeName>
        <fullName evidence="8">Component of oligomeric Golgi complex 3</fullName>
    </alternativeName>
</protein>
<evidence type="ECO:0000259" key="9">
    <source>
        <dbReference type="Pfam" id="PF04136"/>
    </source>
</evidence>
<keyword evidence="5" id="KW-0653">Protein transport</keyword>
<dbReference type="InterPro" id="IPR048685">
    <property type="entry name" value="COG3_C"/>
</dbReference>